<keyword evidence="16" id="KW-1185">Reference proteome</keyword>
<dbReference type="STRING" id="334253.SAMN04487943_1088"/>
<organism evidence="15 16">
    <name type="scientific">Gracilibacillus orientalis</name>
    <dbReference type="NCBI Taxonomy" id="334253"/>
    <lineage>
        <taxon>Bacteria</taxon>
        <taxon>Bacillati</taxon>
        <taxon>Bacillota</taxon>
        <taxon>Bacilli</taxon>
        <taxon>Bacillales</taxon>
        <taxon>Bacillaceae</taxon>
        <taxon>Gracilibacillus</taxon>
    </lineage>
</organism>
<feature type="domain" description="Histidine kinase" evidence="13">
    <location>
        <begin position="466"/>
        <end position="576"/>
    </location>
</feature>
<keyword evidence="12" id="KW-1133">Transmembrane helix</keyword>
<keyword evidence="5" id="KW-0597">Phosphoprotein</keyword>
<protein>
    <recommendedName>
        <fullName evidence="3">histidine kinase</fullName>
        <ecNumber evidence="3">2.7.13.3</ecNumber>
    </recommendedName>
</protein>
<dbReference type="OrthoDB" id="9776552at2"/>
<dbReference type="Proteomes" id="UP000198565">
    <property type="component" value="Unassembled WGS sequence"/>
</dbReference>
<proteinExistence type="predicted"/>
<evidence type="ECO:0000256" key="4">
    <source>
        <dbReference type="ARBA" id="ARBA00022475"/>
    </source>
</evidence>
<feature type="transmembrane region" description="Helical" evidence="12">
    <location>
        <begin position="285"/>
        <end position="305"/>
    </location>
</feature>
<dbReference type="GO" id="GO:0005524">
    <property type="term" value="F:ATP binding"/>
    <property type="evidence" value="ECO:0007669"/>
    <property type="project" value="UniProtKB-KW"/>
</dbReference>
<evidence type="ECO:0000256" key="6">
    <source>
        <dbReference type="ARBA" id="ARBA00022679"/>
    </source>
</evidence>
<name>A0A1I4N844_9BACI</name>
<evidence type="ECO:0000256" key="11">
    <source>
        <dbReference type="ARBA" id="ARBA00023136"/>
    </source>
</evidence>
<evidence type="ECO:0000256" key="5">
    <source>
        <dbReference type="ARBA" id="ARBA00022553"/>
    </source>
</evidence>
<dbReference type="PANTHER" id="PTHR34220">
    <property type="entry name" value="SENSOR HISTIDINE KINASE YPDA"/>
    <property type="match status" value="1"/>
</dbReference>
<dbReference type="Gene3D" id="6.10.340.10">
    <property type="match status" value="1"/>
</dbReference>
<dbReference type="InterPro" id="IPR003594">
    <property type="entry name" value="HATPase_dom"/>
</dbReference>
<keyword evidence="10" id="KW-0902">Two-component regulatory system</keyword>
<dbReference type="InterPro" id="IPR003660">
    <property type="entry name" value="HAMP_dom"/>
</dbReference>
<sequence>MNIKRFYNTLSIKKKLISILLVFVISVSTISFSAIQVVYHIYDKQLLNNTSKMLNVYTTALENELRKVEKHTFSFLMEGSTQDNLQQMNTDSSSYERYVATNEMRSKLLSLSQAEPYISSVSYLNTKGVEYTVGNSVTVFKGNYLEMVMNKLDNTQGEISWFKPMEGDSSFLVARKLRSVEQLKPIGYILIRIDPERLVRWVSSTWPDARGELLIFNENNQKIYKDPLLPEQQFSPDDLVGSYDIRNIEGNKYLITKGYSGYTSWSYYTVVPYESIFNSISITRLILLLTFIVLMFILCVVGMKLSNHITAPIIKLSNRMKKIDKKEFEITEFPLEKQPDGDEVAKLNNDFVFMVNKIRTLIKENYIKQLLIKEAELKALQAQINPHFLYNTLNFINWEAKLSKQHKIATMVKALGAMLRSATKNSNHVTTIGEELKLVDAYITILKYRYEGRLEFDCECPEHLKDKYIIKMCLQPIVENSIKYGLEQKAGTCRINIKIESKEDFIEIIISDNGPGLSKSELEKVQTDGQSSSSTGIGLKNIDKRMKLSFGNQYGLTVHSKEPIGTSVALKIPLKEVSDNHEV</sequence>
<reference evidence="16" key="1">
    <citation type="submission" date="2016-10" db="EMBL/GenBank/DDBJ databases">
        <authorList>
            <person name="Varghese N."/>
            <person name="Submissions S."/>
        </authorList>
    </citation>
    <scope>NUCLEOTIDE SEQUENCE [LARGE SCALE GENOMIC DNA]</scope>
    <source>
        <strain evidence="16">CGMCC 1.4250</strain>
    </source>
</reference>
<evidence type="ECO:0000256" key="8">
    <source>
        <dbReference type="ARBA" id="ARBA00022777"/>
    </source>
</evidence>
<keyword evidence="9" id="KW-0067">ATP-binding</keyword>
<keyword evidence="6" id="KW-0808">Transferase</keyword>
<keyword evidence="7" id="KW-0547">Nucleotide-binding</keyword>
<evidence type="ECO:0000256" key="9">
    <source>
        <dbReference type="ARBA" id="ARBA00022840"/>
    </source>
</evidence>
<dbReference type="InterPro" id="IPR050640">
    <property type="entry name" value="Bact_2-comp_sensor_kinase"/>
</dbReference>
<keyword evidence="8 15" id="KW-0418">Kinase</keyword>
<evidence type="ECO:0000256" key="3">
    <source>
        <dbReference type="ARBA" id="ARBA00012438"/>
    </source>
</evidence>
<dbReference type="EMBL" id="FOTR01000008">
    <property type="protein sequence ID" value="SFM11565.1"/>
    <property type="molecule type" value="Genomic_DNA"/>
</dbReference>
<dbReference type="PROSITE" id="PS50885">
    <property type="entry name" value="HAMP"/>
    <property type="match status" value="1"/>
</dbReference>
<comment type="subcellular location">
    <subcellularLocation>
        <location evidence="2">Cell membrane</location>
        <topology evidence="2">Multi-pass membrane protein</topology>
    </subcellularLocation>
</comment>
<dbReference type="InterPro" id="IPR036890">
    <property type="entry name" value="HATPase_C_sf"/>
</dbReference>
<dbReference type="Pfam" id="PF02518">
    <property type="entry name" value="HATPase_c"/>
    <property type="match status" value="1"/>
</dbReference>
<evidence type="ECO:0000259" key="13">
    <source>
        <dbReference type="PROSITE" id="PS50109"/>
    </source>
</evidence>
<dbReference type="RefSeq" id="WP_091484355.1">
    <property type="nucleotide sequence ID" value="NZ_FOTR01000008.1"/>
</dbReference>
<evidence type="ECO:0000313" key="15">
    <source>
        <dbReference type="EMBL" id="SFM11565.1"/>
    </source>
</evidence>
<evidence type="ECO:0000256" key="1">
    <source>
        <dbReference type="ARBA" id="ARBA00000085"/>
    </source>
</evidence>
<feature type="domain" description="HAMP" evidence="14">
    <location>
        <begin position="307"/>
        <end position="363"/>
    </location>
</feature>
<dbReference type="AlphaFoldDB" id="A0A1I4N844"/>
<evidence type="ECO:0000256" key="12">
    <source>
        <dbReference type="SAM" id="Phobius"/>
    </source>
</evidence>
<keyword evidence="11 12" id="KW-0472">Membrane</keyword>
<keyword evidence="4" id="KW-1003">Cell membrane</keyword>
<dbReference type="PANTHER" id="PTHR34220:SF7">
    <property type="entry name" value="SENSOR HISTIDINE KINASE YPDA"/>
    <property type="match status" value="1"/>
</dbReference>
<dbReference type="InterPro" id="IPR005467">
    <property type="entry name" value="His_kinase_dom"/>
</dbReference>
<dbReference type="Gene3D" id="3.30.565.10">
    <property type="entry name" value="Histidine kinase-like ATPase, C-terminal domain"/>
    <property type="match status" value="1"/>
</dbReference>
<evidence type="ECO:0000313" key="16">
    <source>
        <dbReference type="Proteomes" id="UP000198565"/>
    </source>
</evidence>
<comment type="catalytic activity">
    <reaction evidence="1">
        <text>ATP + protein L-histidine = ADP + protein N-phospho-L-histidine.</text>
        <dbReference type="EC" id="2.7.13.3"/>
    </reaction>
</comment>
<dbReference type="GO" id="GO:0005886">
    <property type="term" value="C:plasma membrane"/>
    <property type="evidence" value="ECO:0007669"/>
    <property type="project" value="UniProtKB-SubCell"/>
</dbReference>
<dbReference type="GO" id="GO:0000155">
    <property type="term" value="F:phosphorelay sensor kinase activity"/>
    <property type="evidence" value="ECO:0007669"/>
    <property type="project" value="InterPro"/>
</dbReference>
<dbReference type="EC" id="2.7.13.3" evidence="3"/>
<evidence type="ECO:0000256" key="2">
    <source>
        <dbReference type="ARBA" id="ARBA00004651"/>
    </source>
</evidence>
<evidence type="ECO:0000256" key="10">
    <source>
        <dbReference type="ARBA" id="ARBA00023012"/>
    </source>
</evidence>
<dbReference type="SUPFAM" id="SSF55874">
    <property type="entry name" value="ATPase domain of HSP90 chaperone/DNA topoisomerase II/histidine kinase"/>
    <property type="match status" value="1"/>
</dbReference>
<evidence type="ECO:0000259" key="14">
    <source>
        <dbReference type="PROSITE" id="PS50885"/>
    </source>
</evidence>
<dbReference type="Pfam" id="PF06580">
    <property type="entry name" value="His_kinase"/>
    <property type="match status" value="1"/>
</dbReference>
<dbReference type="PROSITE" id="PS50109">
    <property type="entry name" value="HIS_KIN"/>
    <property type="match status" value="1"/>
</dbReference>
<evidence type="ECO:0000256" key="7">
    <source>
        <dbReference type="ARBA" id="ARBA00022741"/>
    </source>
</evidence>
<accession>A0A1I4N844</accession>
<gene>
    <name evidence="15" type="ORF">SAMN04487943_1088</name>
</gene>
<keyword evidence="12" id="KW-0812">Transmembrane</keyword>
<dbReference type="InterPro" id="IPR010559">
    <property type="entry name" value="Sig_transdc_His_kin_internal"/>
</dbReference>
<dbReference type="SMART" id="SM00387">
    <property type="entry name" value="HATPase_c"/>
    <property type="match status" value="1"/>
</dbReference>